<evidence type="ECO:0000313" key="1">
    <source>
        <dbReference type="EMBL" id="ACU84467.1"/>
    </source>
</evidence>
<dbReference type="HOGENOM" id="CLU_2272000_0_0_11"/>
<accession>C7MI41</accession>
<protein>
    <submittedName>
        <fullName evidence="1">Glutaminase</fullName>
    </submittedName>
</protein>
<dbReference type="InterPro" id="IPR012338">
    <property type="entry name" value="Beta-lactam/transpept-like"/>
</dbReference>
<dbReference type="Proteomes" id="UP000001919">
    <property type="component" value="Chromosome"/>
</dbReference>
<reference evidence="1 2" key="1">
    <citation type="journal article" date="2009" name="Stand. Genomic Sci.">
        <title>Complete genome sequence of Brachybacterium faecium type strain (Schefferle 6-10).</title>
        <authorList>
            <person name="Lapidus A."/>
            <person name="Pukall R."/>
            <person name="Labuttii K."/>
            <person name="Copeland A."/>
            <person name="Del Rio T.G."/>
            <person name="Nolan M."/>
            <person name="Chen F."/>
            <person name="Lucas S."/>
            <person name="Tice H."/>
            <person name="Cheng J.F."/>
            <person name="Bruce D."/>
            <person name="Goodwin L."/>
            <person name="Pitluck S."/>
            <person name="Rohde M."/>
            <person name="Goker M."/>
            <person name="Pati A."/>
            <person name="Ivanova N."/>
            <person name="Mavrommatis K."/>
            <person name="Chen A."/>
            <person name="Palaniappan K."/>
            <person name="D'haeseleer P."/>
            <person name="Chain P."/>
            <person name="Bristow J."/>
            <person name="Eisen J.A."/>
            <person name="Markowitz V."/>
            <person name="Hugenholtz P."/>
            <person name="Kyrpides N.C."/>
            <person name="Klenk H.P."/>
        </authorList>
    </citation>
    <scope>NUCLEOTIDE SEQUENCE [LARGE SCALE GENOMIC DNA]</scope>
    <source>
        <strain evidence="2">ATCC 43885 / DSM 4810 / JCM 11609 / LMG 19847 / NBRC 14762 / NCIMB 9860 / 6-10</strain>
    </source>
</reference>
<name>C7MI41_BRAFD</name>
<dbReference type="PATRIC" id="fig|446465.5.peg.589"/>
<dbReference type="SUPFAM" id="SSF56601">
    <property type="entry name" value="beta-lactamase/transpeptidase-like"/>
    <property type="match status" value="1"/>
</dbReference>
<proteinExistence type="predicted"/>
<dbReference type="eggNOG" id="COG2066">
    <property type="taxonomic scope" value="Bacteria"/>
</dbReference>
<dbReference type="EMBL" id="CP001643">
    <property type="protein sequence ID" value="ACU84467.1"/>
    <property type="molecule type" value="Genomic_DNA"/>
</dbReference>
<dbReference type="OrthoDB" id="9788822at2"/>
<sequence>MFETYLPDVPQRALTGPLPGAPQVGELLREAHARYAPVGDGEVADYIPALAEADPRLFERVFRSESASNHRNQGISDLLTSYGLLRGRPEEIPDPESEDLRV</sequence>
<evidence type="ECO:0000313" key="2">
    <source>
        <dbReference type="Proteomes" id="UP000001919"/>
    </source>
</evidence>
<dbReference type="STRING" id="446465.Bfae_06010"/>
<organism evidence="1 2">
    <name type="scientific">Brachybacterium faecium (strain ATCC 43885 / DSM 4810 / JCM 11609 / LMG 19847 / NBRC 14762 / NCIMB 9860 / 6-10)</name>
    <dbReference type="NCBI Taxonomy" id="446465"/>
    <lineage>
        <taxon>Bacteria</taxon>
        <taxon>Bacillati</taxon>
        <taxon>Actinomycetota</taxon>
        <taxon>Actinomycetes</taxon>
        <taxon>Micrococcales</taxon>
        <taxon>Dermabacteraceae</taxon>
        <taxon>Brachybacterium</taxon>
    </lineage>
</organism>
<gene>
    <name evidence="1" type="ordered locus">Bfae_06010</name>
</gene>
<dbReference type="AlphaFoldDB" id="C7MI41"/>
<keyword evidence="2" id="KW-1185">Reference proteome</keyword>
<dbReference type="KEGG" id="bfa:Bfae_06010"/>